<dbReference type="EC" id="3.2.1.-" evidence="9"/>
<dbReference type="GO" id="GO:0016162">
    <property type="term" value="F:cellulose 1,4-beta-cellobiosidase activity"/>
    <property type="evidence" value="ECO:0007669"/>
    <property type="project" value="UniProtKB-EC"/>
</dbReference>
<evidence type="ECO:0000256" key="9">
    <source>
        <dbReference type="RuleBase" id="RU361164"/>
    </source>
</evidence>
<dbReference type="BRENDA" id="3.2.1.176">
    <property type="organism ID" value="7264"/>
</dbReference>
<dbReference type="PANTHER" id="PTHR33753">
    <property type="entry name" value="1,4-BETA-D-GLUCAN CELLOBIOHYDROLASE B"/>
    <property type="match status" value="1"/>
</dbReference>
<proteinExistence type="evidence at transcript level"/>
<keyword evidence="8 9" id="KW-0624">Polysaccharide degradation</keyword>
<feature type="compositionally biased region" description="Polar residues" evidence="10">
    <location>
        <begin position="423"/>
        <end position="437"/>
    </location>
</feature>
<evidence type="ECO:0000256" key="11">
    <source>
        <dbReference type="SAM" id="SignalP"/>
    </source>
</evidence>
<evidence type="ECO:0000256" key="5">
    <source>
        <dbReference type="ARBA" id="ARBA00023001"/>
    </source>
</evidence>
<keyword evidence="7 9" id="KW-0326">Glycosidase</keyword>
<name>Q6E5B2_9AGAR</name>
<feature type="region of interest" description="Disordered" evidence="10">
    <location>
        <begin position="412"/>
        <end position="437"/>
    </location>
</feature>
<gene>
    <name evidence="12" type="primary">cbhI-II</name>
</gene>
<keyword evidence="6" id="KW-0119">Carbohydrate metabolism</keyword>
<evidence type="ECO:0000256" key="6">
    <source>
        <dbReference type="ARBA" id="ARBA00023277"/>
    </source>
</evidence>
<dbReference type="EMBL" id="AY559103">
    <property type="protein sequence ID" value="AAT64007.1"/>
    <property type="molecule type" value="mRNA"/>
</dbReference>
<evidence type="ECO:0000256" key="4">
    <source>
        <dbReference type="ARBA" id="ARBA00022801"/>
    </source>
</evidence>
<dbReference type="PANTHER" id="PTHR33753:SF2">
    <property type="entry name" value="GLYCOSIDE HYDROLASE FAMILY 7 PROTEIN"/>
    <property type="match status" value="1"/>
</dbReference>
<dbReference type="InterPro" id="IPR001722">
    <property type="entry name" value="Glyco_hydro_7"/>
</dbReference>
<dbReference type="PRINTS" id="PR00734">
    <property type="entry name" value="GLHYDRLASE7"/>
</dbReference>
<dbReference type="InterPro" id="IPR037019">
    <property type="entry name" value="Glyco_hydro_7_sf"/>
</dbReference>
<dbReference type="AlphaFoldDB" id="Q6E5B2"/>
<protein>
    <recommendedName>
        <fullName evidence="9">Glucanase</fullName>
        <ecNumber evidence="9">3.2.1.-</ecNumber>
    </recommendedName>
</protein>
<keyword evidence="3 11" id="KW-0732">Signal</keyword>
<feature type="chain" id="PRO_5004273566" description="Glucanase" evidence="11">
    <location>
        <begin position="19"/>
        <end position="458"/>
    </location>
</feature>
<evidence type="ECO:0000256" key="8">
    <source>
        <dbReference type="ARBA" id="ARBA00023326"/>
    </source>
</evidence>
<dbReference type="FunFam" id="2.70.100.10:FF:000001">
    <property type="entry name" value="Glucanase"/>
    <property type="match status" value="1"/>
</dbReference>
<evidence type="ECO:0000256" key="7">
    <source>
        <dbReference type="ARBA" id="ARBA00023295"/>
    </source>
</evidence>
<keyword evidence="5 9" id="KW-0136">Cellulose degradation</keyword>
<dbReference type="Pfam" id="PF00840">
    <property type="entry name" value="Glyco_hydro_7"/>
    <property type="match status" value="1"/>
</dbReference>
<organism evidence="12">
    <name type="scientific">Volvariella volvacea</name>
    <dbReference type="NCBI Taxonomy" id="36659"/>
    <lineage>
        <taxon>Eukaryota</taxon>
        <taxon>Fungi</taxon>
        <taxon>Dikarya</taxon>
        <taxon>Basidiomycota</taxon>
        <taxon>Agaricomycotina</taxon>
        <taxon>Agaricomycetes</taxon>
        <taxon>Agaricomycetidae</taxon>
        <taxon>Agaricales</taxon>
        <taxon>Pluteineae</taxon>
        <taxon>Pluteaceae</taxon>
        <taxon>Volvariella</taxon>
    </lineage>
</organism>
<feature type="signal peptide" evidence="11">
    <location>
        <begin position="1"/>
        <end position="18"/>
    </location>
</feature>
<dbReference type="SUPFAM" id="SSF49899">
    <property type="entry name" value="Concanavalin A-like lectins/glucanases"/>
    <property type="match status" value="1"/>
</dbReference>
<reference evidence="12" key="1">
    <citation type="journal article" date="2006" name="FEMS Microbiol. Lett.">
        <title>Cloning of multiple cellulase cDNAs from Volvariella volvacea and their differential expression during substrate colonization and fruiting.</title>
        <authorList>
            <person name="Ding S."/>
            <person name="Ge W."/>
            <person name="Buswell J.A."/>
        </authorList>
    </citation>
    <scope>NUCLEOTIDE SEQUENCE</scope>
</reference>
<dbReference type="CAZy" id="GH7">
    <property type="family name" value="Glycoside Hydrolase Family 7"/>
</dbReference>
<dbReference type="CDD" id="cd07999">
    <property type="entry name" value="GH7_CBH_EG"/>
    <property type="match status" value="1"/>
</dbReference>
<accession>Q6E5B2</accession>
<sequence>MFPAATLFAFSLFAAVYGQQVGTQLAETHPRLTWQKCTRSGGCQTQSNGAIVLDANWRWVHNVGGYTNCYTGNTWNTSLCPDGATCAKNCALDGANYQSTYGITTSGNALTLKFVTQSEQKNIGSRVYLLESDTKYQLFNPLNQEFTFDVDVSQLPCGLNGAVYFSAMDADGGMSKFPNNAAGAKYGTGYCDSQCPRDIKFINGEANVQGWQPSPNDTNAGTGNYGACCNEMDVWEANSISTAYTPHPCTQQGLVRCSGTACGGGSNRYGSICDPDGCDFNSFRMGDKSFYGPGLTVNTQQKFTVVTQFLTNNNSSSGTLREIRRLYVQNGRVIQNSKVNIPGMPSTMDSVTTEFCNAQKTAFNDTFSFQQKGGMANMSEALRRGMVLVLSIWDDHAANMLWLDSNYPTDRPASQPGVARGTCPTSSGKPSDVENSTANSQVIYSNIKFGDIGSTYSA</sequence>
<keyword evidence="4 9" id="KW-0378">Hydrolase</keyword>
<evidence type="ECO:0000313" key="12">
    <source>
        <dbReference type="EMBL" id="AAT64007.1"/>
    </source>
</evidence>
<evidence type="ECO:0000256" key="10">
    <source>
        <dbReference type="SAM" id="MobiDB-lite"/>
    </source>
</evidence>
<comment type="similarity">
    <text evidence="2 9">Belongs to the glycosyl hydrolase 7 (cellulase C) family.</text>
</comment>
<dbReference type="Gene3D" id="2.70.100.10">
    <property type="entry name" value="Glycoside hydrolase, family 7, domain"/>
    <property type="match status" value="1"/>
</dbReference>
<evidence type="ECO:0000256" key="3">
    <source>
        <dbReference type="ARBA" id="ARBA00022729"/>
    </source>
</evidence>
<dbReference type="GO" id="GO:0030245">
    <property type="term" value="P:cellulose catabolic process"/>
    <property type="evidence" value="ECO:0007669"/>
    <property type="project" value="UniProtKB-KW"/>
</dbReference>
<comment type="catalytic activity">
    <reaction evidence="1">
        <text>Hydrolysis of (1-&gt;4)-beta-D-glucosidic linkages in cellulose and cellotetraose, releasing cellobiose from the non-reducing ends of the chains.</text>
        <dbReference type="EC" id="3.2.1.91"/>
    </reaction>
</comment>
<dbReference type="InterPro" id="IPR013320">
    <property type="entry name" value="ConA-like_dom_sf"/>
</dbReference>
<evidence type="ECO:0000256" key="2">
    <source>
        <dbReference type="ARBA" id="ARBA00006044"/>
    </source>
</evidence>
<evidence type="ECO:0000256" key="1">
    <source>
        <dbReference type="ARBA" id="ARBA00001641"/>
    </source>
</evidence>